<dbReference type="InterPro" id="IPR036038">
    <property type="entry name" value="Aminotransferase-like"/>
</dbReference>
<protein>
    <submittedName>
        <fullName evidence="1">Aminotransferase class IV</fullName>
    </submittedName>
</protein>
<evidence type="ECO:0000313" key="2">
    <source>
        <dbReference type="Proteomes" id="UP001221217"/>
    </source>
</evidence>
<proteinExistence type="predicted"/>
<dbReference type="Gene3D" id="3.20.10.10">
    <property type="entry name" value="D-amino Acid Aminotransferase, subunit A, domain 2"/>
    <property type="match status" value="1"/>
</dbReference>
<dbReference type="AlphaFoldDB" id="A0AAJ1MKC6"/>
<dbReference type="Proteomes" id="UP001221217">
    <property type="component" value="Unassembled WGS sequence"/>
</dbReference>
<dbReference type="Pfam" id="PF01063">
    <property type="entry name" value="Aminotran_4"/>
    <property type="match status" value="1"/>
</dbReference>
<name>A0AAJ1MKC6_9SPIO</name>
<dbReference type="SUPFAM" id="SSF56752">
    <property type="entry name" value="D-aminoacid aminotransferase-like PLP-dependent enzymes"/>
    <property type="match status" value="1"/>
</dbReference>
<sequence>MCHRTVESMRLEDGILQNARYHKMRVERTIRNYYHRNLPPELNDLGFFIDDAGLPDAYRIGRVKCRMLYDFADSIPSYKFEYTHYHKRVVSSLRLVEGSPDYCFKYTDRRVINHLFDKRDGCDDIIIVKNGLLTDASAANIAIVKDNRWFTPSKPLLKGTERARLIKEGKLYEADIRASELYDFDAVVLINAMCPFEEGIQIPLSSVKGLK</sequence>
<dbReference type="InterPro" id="IPR043131">
    <property type="entry name" value="BCAT-like_N"/>
</dbReference>
<keyword evidence="1" id="KW-0032">Aminotransferase</keyword>
<dbReference type="GO" id="GO:0008483">
    <property type="term" value="F:transaminase activity"/>
    <property type="evidence" value="ECO:0007669"/>
    <property type="project" value="UniProtKB-KW"/>
</dbReference>
<evidence type="ECO:0000313" key="1">
    <source>
        <dbReference type="EMBL" id="MDC7226681.1"/>
    </source>
</evidence>
<reference evidence="1 2" key="1">
    <citation type="submission" date="2022-12" db="EMBL/GenBank/DDBJ databases">
        <title>Metagenome assembled genome from gulf of manar.</title>
        <authorList>
            <person name="Kohli P."/>
            <person name="Pk S."/>
            <person name="Venkata Ramana C."/>
            <person name="Sasikala C."/>
        </authorList>
    </citation>
    <scope>NUCLEOTIDE SEQUENCE [LARGE SCALE GENOMIC DNA]</scope>
    <source>
        <strain evidence="1">JB008</strain>
    </source>
</reference>
<dbReference type="Gene3D" id="3.30.470.10">
    <property type="match status" value="1"/>
</dbReference>
<organism evidence="1 2">
    <name type="scientific">Candidatus Thalassospirochaeta sargassi</name>
    <dbReference type="NCBI Taxonomy" id="3119039"/>
    <lineage>
        <taxon>Bacteria</taxon>
        <taxon>Pseudomonadati</taxon>
        <taxon>Spirochaetota</taxon>
        <taxon>Spirochaetia</taxon>
        <taxon>Spirochaetales</taxon>
        <taxon>Spirochaetaceae</taxon>
        <taxon>Candidatus Thalassospirochaeta</taxon>
    </lineage>
</organism>
<dbReference type="EMBL" id="JAQQAL010000016">
    <property type="protein sequence ID" value="MDC7226681.1"/>
    <property type="molecule type" value="Genomic_DNA"/>
</dbReference>
<accession>A0AAJ1MKC6</accession>
<keyword evidence="1" id="KW-0808">Transferase</keyword>
<dbReference type="InterPro" id="IPR001544">
    <property type="entry name" value="Aminotrans_IV"/>
</dbReference>
<comment type="caution">
    <text evidence="1">The sequence shown here is derived from an EMBL/GenBank/DDBJ whole genome shotgun (WGS) entry which is preliminary data.</text>
</comment>
<dbReference type="InterPro" id="IPR043132">
    <property type="entry name" value="BCAT-like_C"/>
</dbReference>
<gene>
    <name evidence="1" type="ORF">PQJ61_07940</name>
</gene>